<dbReference type="InterPro" id="IPR058323">
    <property type="entry name" value="DUF8010"/>
</dbReference>
<name>A9WUY4_RENSM</name>
<evidence type="ECO:0000313" key="4">
    <source>
        <dbReference type="Proteomes" id="UP000002007"/>
    </source>
</evidence>
<dbReference type="KEGG" id="rsa:RSal33209_3291"/>
<dbReference type="HOGENOM" id="CLU_083318_0_1_11"/>
<dbReference type="AlphaFoldDB" id="A9WUY4"/>
<evidence type="ECO:0000313" key="3">
    <source>
        <dbReference type="EMBL" id="ABY25005.1"/>
    </source>
</evidence>
<dbReference type="RefSeq" id="WP_012246645.1">
    <property type="nucleotide sequence ID" value="NC_010168.1"/>
</dbReference>
<sequence>MTSELIFSDDATLSDLRTFVSRARAADDGAIRLQASGAVLAAWVCLMRPRLLGESTPTILGLRTMALAEPAELDVTVSLASVADRLAREELRQRFAVPPVYVNESWTAISPPRSQWQQVQLLAAEQLIDAAKTGVREIAQIIPVNPGALIVNNARASVWGRGLVDLPEIPAGAAFAGYALGFWAAGEPVALFRAGRWRRLSSGSGHVLIRPGNPL</sequence>
<feature type="domain" description="DUF8185" evidence="2">
    <location>
        <begin position="111"/>
        <end position="212"/>
    </location>
</feature>
<reference evidence="4" key="1">
    <citation type="journal article" date="2008" name="J. Bacteriol.">
        <title>Genome sequence of the fish pathogen Renibacterium salmoninarum suggests reductive evolution away from an environmental Arthrobacter ancestor.</title>
        <authorList>
            <person name="Wiens G.D."/>
            <person name="Rockey D.D."/>
            <person name="Wu Z."/>
            <person name="Chang J."/>
            <person name="Levy R."/>
            <person name="Crane S."/>
            <person name="Chen D.S."/>
            <person name="Capri G.R."/>
            <person name="Burnett J.R."/>
            <person name="Sudheesh P.S."/>
            <person name="Schipma M.J."/>
            <person name="Burd H."/>
            <person name="Bhattacharyya A."/>
            <person name="Rhodes L.D."/>
            <person name="Kaul R."/>
            <person name="Strom M.S."/>
        </authorList>
    </citation>
    <scope>NUCLEOTIDE SEQUENCE [LARGE SCALE GENOMIC DNA]</scope>
    <source>
        <strain evidence="4">ATCC 33209 / DSM 20767 / JCM 11484 / NBRC 15589 / NCIMB 2235</strain>
    </source>
</reference>
<evidence type="ECO:0000259" key="1">
    <source>
        <dbReference type="Pfam" id="PF26035"/>
    </source>
</evidence>
<keyword evidence="4" id="KW-1185">Reference proteome</keyword>
<accession>A9WUY4</accession>
<dbReference type="eggNOG" id="ENOG50317IZ">
    <property type="taxonomic scope" value="Bacteria"/>
</dbReference>
<evidence type="ECO:0000259" key="2">
    <source>
        <dbReference type="Pfam" id="PF26572"/>
    </source>
</evidence>
<feature type="domain" description="DUF8010" evidence="1">
    <location>
        <begin position="2"/>
        <end position="106"/>
    </location>
</feature>
<dbReference type="EMBL" id="CP000910">
    <property type="protein sequence ID" value="ABY25005.1"/>
    <property type="molecule type" value="Genomic_DNA"/>
</dbReference>
<dbReference type="Pfam" id="PF26035">
    <property type="entry name" value="DUF8010"/>
    <property type="match status" value="1"/>
</dbReference>
<dbReference type="STRING" id="288705.RSal33209_3291"/>
<dbReference type="InterPro" id="IPR058498">
    <property type="entry name" value="DUF8185"/>
</dbReference>
<protein>
    <submittedName>
        <fullName evidence="3">Uncharacterized protein</fullName>
    </submittedName>
</protein>
<organism evidence="3 4">
    <name type="scientific">Renibacterium salmoninarum (strain ATCC 33209 / DSM 20767 / JCM 11484 / NBRC 15589 / NCIMB 2235)</name>
    <dbReference type="NCBI Taxonomy" id="288705"/>
    <lineage>
        <taxon>Bacteria</taxon>
        <taxon>Bacillati</taxon>
        <taxon>Actinomycetota</taxon>
        <taxon>Actinomycetes</taxon>
        <taxon>Micrococcales</taxon>
        <taxon>Micrococcaceae</taxon>
        <taxon>Renibacterium</taxon>
    </lineage>
</organism>
<dbReference type="Proteomes" id="UP000002007">
    <property type="component" value="Chromosome"/>
</dbReference>
<proteinExistence type="predicted"/>
<gene>
    <name evidence="3" type="ordered locus">RSal33209_3291</name>
</gene>
<dbReference type="Pfam" id="PF26572">
    <property type="entry name" value="DUF8185"/>
    <property type="match status" value="1"/>
</dbReference>